<evidence type="ECO:0000256" key="7">
    <source>
        <dbReference type="SAM" id="MobiDB-lite"/>
    </source>
</evidence>
<dbReference type="PRINTS" id="PR00024">
    <property type="entry name" value="HOMEOBOX"/>
</dbReference>
<dbReference type="Ensembl" id="ENSGALT00010004444.1">
    <property type="protein sequence ID" value="ENSGALP00010002701.1"/>
    <property type="gene ID" value="ENSGALG00010001948.1"/>
</dbReference>
<reference evidence="9" key="1">
    <citation type="submission" date="2020-11" db="EMBL/GenBank/DDBJ databases">
        <title>Gallus gallus (Chicken) genome, bGalGal1, GRCg7b, maternal haplotype autosomes + Z &amp; W.</title>
        <authorList>
            <person name="Warren W."/>
            <person name="Formenti G."/>
            <person name="Fedrigo O."/>
            <person name="Haase B."/>
            <person name="Mountcastle J."/>
            <person name="Balacco J."/>
            <person name="Tracey A."/>
            <person name="Schneider V."/>
            <person name="Okimoto R."/>
            <person name="Cheng H."/>
            <person name="Hawken R."/>
            <person name="Howe K."/>
            <person name="Jarvis E.D."/>
        </authorList>
    </citation>
    <scope>NUCLEOTIDE SEQUENCE [LARGE SCALE GENOMIC DNA]</scope>
    <source>
        <strain evidence="9">Broiler</strain>
    </source>
</reference>
<dbReference type="OrthoDB" id="6159439at2759"/>
<evidence type="ECO:0000256" key="5">
    <source>
        <dbReference type="PROSITE-ProRule" id="PRU00108"/>
    </source>
</evidence>
<feature type="region of interest" description="Disordered" evidence="7">
    <location>
        <begin position="207"/>
        <end position="247"/>
    </location>
</feature>
<keyword evidence="3 5" id="KW-0371">Homeobox</keyword>
<organism evidence="9 10">
    <name type="scientific">Gallus gallus</name>
    <name type="common">Chicken</name>
    <dbReference type="NCBI Taxonomy" id="9031"/>
    <lineage>
        <taxon>Eukaryota</taxon>
        <taxon>Metazoa</taxon>
        <taxon>Chordata</taxon>
        <taxon>Craniata</taxon>
        <taxon>Vertebrata</taxon>
        <taxon>Euteleostomi</taxon>
        <taxon>Archelosauria</taxon>
        <taxon>Archosauria</taxon>
        <taxon>Dinosauria</taxon>
        <taxon>Saurischia</taxon>
        <taxon>Theropoda</taxon>
        <taxon>Coelurosauria</taxon>
        <taxon>Aves</taxon>
        <taxon>Neognathae</taxon>
        <taxon>Galloanserae</taxon>
        <taxon>Galliformes</taxon>
        <taxon>Phasianidae</taxon>
        <taxon>Phasianinae</taxon>
        <taxon>Gallus</taxon>
    </lineage>
</organism>
<reference evidence="9" key="2">
    <citation type="submission" date="2025-08" db="UniProtKB">
        <authorList>
            <consortium name="Ensembl"/>
        </authorList>
    </citation>
    <scope>IDENTIFICATION</scope>
    <source>
        <strain evidence="9">broiler</strain>
    </source>
</reference>
<feature type="domain" description="Homeobox" evidence="8">
    <location>
        <begin position="147"/>
        <end position="207"/>
    </location>
</feature>
<proteinExistence type="predicted"/>
<dbReference type="GO" id="GO:0030182">
    <property type="term" value="P:neuron differentiation"/>
    <property type="evidence" value="ECO:0000318"/>
    <property type="project" value="GO_Central"/>
</dbReference>
<dbReference type="GeneID" id="423923"/>
<keyword evidence="2 5" id="KW-0238">DNA-binding</keyword>
<dbReference type="GO" id="GO:0007420">
    <property type="term" value="P:brain development"/>
    <property type="evidence" value="ECO:0000318"/>
    <property type="project" value="GO_Central"/>
</dbReference>
<dbReference type="AlphaFoldDB" id="A0A8V0XAX0"/>
<feature type="region of interest" description="Disordered" evidence="7">
    <location>
        <begin position="30"/>
        <end position="135"/>
    </location>
</feature>
<evidence type="ECO:0000313" key="10">
    <source>
        <dbReference type="Proteomes" id="UP000000539"/>
    </source>
</evidence>
<dbReference type="PANTHER" id="PTHR24339:SF25">
    <property type="entry name" value="HOMEOBOX PROTEIN EMX2"/>
    <property type="match status" value="1"/>
</dbReference>
<dbReference type="CTD" id="2018"/>
<dbReference type="InterPro" id="IPR001356">
    <property type="entry name" value="HD"/>
</dbReference>
<dbReference type="GO" id="GO:0005634">
    <property type="term" value="C:nucleus"/>
    <property type="evidence" value="ECO:0000318"/>
    <property type="project" value="GO_Central"/>
</dbReference>
<dbReference type="GO" id="GO:0000978">
    <property type="term" value="F:RNA polymerase II cis-regulatory region sequence-specific DNA binding"/>
    <property type="evidence" value="ECO:0000318"/>
    <property type="project" value="GO_Central"/>
</dbReference>
<dbReference type="SUPFAM" id="SSF46689">
    <property type="entry name" value="Homeodomain-like"/>
    <property type="match status" value="1"/>
</dbReference>
<dbReference type="Proteomes" id="UP000000539">
    <property type="component" value="Chromosome 6"/>
</dbReference>
<dbReference type="InterPro" id="IPR017970">
    <property type="entry name" value="Homeobox_CS"/>
</dbReference>
<protein>
    <submittedName>
        <fullName evidence="9">Empty spiracles homeobox 2</fullName>
    </submittedName>
</protein>
<dbReference type="FunCoup" id="A0A8V0XAX0">
    <property type="interactions" value="177"/>
</dbReference>
<dbReference type="GO" id="GO:0000981">
    <property type="term" value="F:DNA-binding transcription factor activity, RNA polymerase II-specific"/>
    <property type="evidence" value="ECO:0000318"/>
    <property type="project" value="GO_Central"/>
</dbReference>
<feature type="compositionally biased region" description="Basic residues" evidence="7">
    <location>
        <begin position="219"/>
        <end position="228"/>
    </location>
</feature>
<evidence type="ECO:0000313" key="9">
    <source>
        <dbReference type="Ensembl" id="ENSGALP00010002701.1"/>
    </source>
</evidence>
<accession>A0A8V0XAX0</accession>
<dbReference type="KEGG" id="gga:423923"/>
<dbReference type="GeneTree" id="ENSGT00940000157425"/>
<keyword evidence="10" id="KW-1185">Reference proteome</keyword>
<comment type="subcellular location">
    <subcellularLocation>
        <location evidence="1 5 6">Nucleus</location>
    </subcellularLocation>
</comment>
<name>A0A8V0XAX0_CHICK</name>
<dbReference type="PRINTS" id="PR00031">
    <property type="entry name" value="HTHREPRESSR"/>
</dbReference>
<dbReference type="GO" id="GO:0007417">
    <property type="term" value="P:central nervous system development"/>
    <property type="evidence" value="ECO:0000318"/>
    <property type="project" value="GO_Central"/>
</dbReference>
<evidence type="ECO:0000256" key="6">
    <source>
        <dbReference type="RuleBase" id="RU000682"/>
    </source>
</evidence>
<dbReference type="InterPro" id="IPR000047">
    <property type="entry name" value="HTH_motif"/>
</dbReference>
<dbReference type="InterPro" id="IPR009057">
    <property type="entry name" value="Homeodomain-like_sf"/>
</dbReference>
<dbReference type="InterPro" id="IPR050877">
    <property type="entry name" value="EMX-VAX-Noto_Homeobox_TFs"/>
</dbReference>
<evidence type="ECO:0000256" key="2">
    <source>
        <dbReference type="ARBA" id="ARBA00023125"/>
    </source>
</evidence>
<feature type="DNA-binding region" description="Homeobox" evidence="5">
    <location>
        <begin position="149"/>
        <end position="208"/>
    </location>
</feature>
<dbReference type="Gene3D" id="1.10.10.60">
    <property type="entry name" value="Homeodomain-like"/>
    <property type="match status" value="1"/>
</dbReference>
<dbReference type="GO" id="GO:0006357">
    <property type="term" value="P:regulation of transcription by RNA polymerase II"/>
    <property type="evidence" value="ECO:0000318"/>
    <property type="project" value="GO_Central"/>
</dbReference>
<feature type="compositionally biased region" description="Low complexity" evidence="7">
    <location>
        <begin position="1"/>
        <end position="15"/>
    </location>
</feature>
<dbReference type="InterPro" id="IPR020479">
    <property type="entry name" value="HD_metazoa"/>
</dbReference>
<reference evidence="9" key="3">
    <citation type="submission" date="2025-09" db="UniProtKB">
        <authorList>
            <consortium name="Ensembl"/>
        </authorList>
    </citation>
    <scope>IDENTIFICATION</scope>
    <source>
        <strain evidence="9">broiler</strain>
    </source>
</reference>
<evidence type="ECO:0000256" key="3">
    <source>
        <dbReference type="ARBA" id="ARBA00023155"/>
    </source>
</evidence>
<dbReference type="Pfam" id="PF00046">
    <property type="entry name" value="Homeodomain"/>
    <property type="match status" value="1"/>
</dbReference>
<dbReference type="PROSITE" id="PS00027">
    <property type="entry name" value="HOMEOBOX_1"/>
    <property type="match status" value="1"/>
</dbReference>
<dbReference type="SMR" id="A0A8V0XAX0"/>
<keyword evidence="4 5" id="KW-0539">Nucleus</keyword>
<dbReference type="FunFam" id="1.10.10.60:FF:000081">
    <property type="entry name" value="Empty spiracles homeobox 2"/>
    <property type="match status" value="1"/>
</dbReference>
<gene>
    <name evidence="9" type="primary">EMX2</name>
</gene>
<evidence type="ECO:0000256" key="4">
    <source>
        <dbReference type="ARBA" id="ARBA00023242"/>
    </source>
</evidence>
<evidence type="ECO:0000256" key="1">
    <source>
        <dbReference type="ARBA" id="ARBA00004123"/>
    </source>
</evidence>
<dbReference type="SMART" id="SM00389">
    <property type="entry name" value="HOX"/>
    <property type="match status" value="1"/>
</dbReference>
<evidence type="ECO:0000259" key="8">
    <source>
        <dbReference type="PROSITE" id="PS50071"/>
    </source>
</evidence>
<feature type="region of interest" description="Disordered" evidence="7">
    <location>
        <begin position="1"/>
        <end position="20"/>
    </location>
</feature>
<dbReference type="PROSITE" id="PS50071">
    <property type="entry name" value="HOMEOBOX_2"/>
    <property type="match status" value="1"/>
</dbReference>
<dbReference type="CDD" id="cd00086">
    <property type="entry name" value="homeodomain"/>
    <property type="match status" value="1"/>
</dbReference>
<dbReference type="PANTHER" id="PTHR24339">
    <property type="entry name" value="HOMEOBOX PROTEIN EMX-RELATED"/>
    <property type="match status" value="1"/>
</dbReference>
<sequence>MKGGNAPVLSPSLLPAHPPPATILNAFTERDSRCLPRLVGSDPSAAGTEPRGEKSARRTPAPQQADPAARFSKFLALPDWAPGATGRQREEAGRPAGRPIAGSGGGGAERGGGDRPRPHGTSVPAAGKEIGNETSPESFLLHNALARKPKRIRTAFSPSQLLRLEHAFEKNHYVVGAERKQLAHSLSLTETQVKVWFQNRRTKFKRQKLEEEGSDSQQKKKGTHHINRWRIATKQASPEEIDVTSDD</sequence>
<dbReference type="RefSeq" id="XP_015144405.2">
    <property type="nucleotide sequence ID" value="XM_015288919.4"/>
</dbReference>